<dbReference type="Gene3D" id="3.40.850.10">
    <property type="entry name" value="Kinesin motor domain"/>
    <property type="match status" value="1"/>
</dbReference>
<dbReference type="PROSITE" id="PS50067">
    <property type="entry name" value="KINESIN_MOTOR_2"/>
    <property type="match status" value="1"/>
</dbReference>
<feature type="region of interest" description="Disordered" evidence="8">
    <location>
        <begin position="818"/>
        <end position="838"/>
    </location>
</feature>
<evidence type="ECO:0000256" key="1">
    <source>
        <dbReference type="ARBA" id="ARBA00022701"/>
    </source>
</evidence>
<gene>
    <name evidence="10" type="ORF">IWW39_004506</name>
</gene>
<feature type="compositionally biased region" description="Polar residues" evidence="8">
    <location>
        <begin position="203"/>
        <end position="217"/>
    </location>
</feature>
<dbReference type="AlphaFoldDB" id="A0A9W8GH78"/>
<dbReference type="Pfam" id="PF00225">
    <property type="entry name" value="Kinesin"/>
    <property type="match status" value="1"/>
</dbReference>
<evidence type="ECO:0000256" key="4">
    <source>
        <dbReference type="ARBA" id="ARBA00023175"/>
    </source>
</evidence>
<dbReference type="InterPro" id="IPR001752">
    <property type="entry name" value="Kinesin_motor_dom"/>
</dbReference>
<dbReference type="PRINTS" id="PR00380">
    <property type="entry name" value="KINESINHEAVY"/>
</dbReference>
<dbReference type="GO" id="GO:0007019">
    <property type="term" value="P:microtubule depolymerization"/>
    <property type="evidence" value="ECO:0007669"/>
    <property type="project" value="TreeGrafter"/>
</dbReference>
<feature type="compositionally biased region" description="Polar residues" evidence="8">
    <location>
        <begin position="657"/>
        <end position="668"/>
    </location>
</feature>
<evidence type="ECO:0000256" key="6">
    <source>
        <dbReference type="PROSITE-ProRule" id="PRU00283"/>
    </source>
</evidence>
<dbReference type="InterPro" id="IPR027640">
    <property type="entry name" value="Kinesin-like_fam"/>
</dbReference>
<dbReference type="PANTHER" id="PTHR47971:SF20">
    <property type="entry name" value="KINESIN-LIKE PROTEIN KIF24"/>
    <property type="match status" value="1"/>
</dbReference>
<keyword evidence="4 6" id="KW-0505">Motor protein</keyword>
<keyword evidence="11" id="KW-1185">Reference proteome</keyword>
<keyword evidence="3 6" id="KW-0067">ATP-binding</keyword>
<dbReference type="Proteomes" id="UP001151516">
    <property type="component" value="Unassembled WGS sequence"/>
</dbReference>
<comment type="similarity">
    <text evidence="5">Belongs to the TRAFAC class myosin-kinesin ATPase superfamily. Kinesin family. KIN-13 subfamily.</text>
</comment>
<comment type="caution">
    <text evidence="10">The sequence shown here is derived from an EMBL/GenBank/DDBJ whole genome shotgun (WGS) entry which is preliminary data.</text>
</comment>
<proteinExistence type="inferred from homology"/>
<feature type="region of interest" description="Disordered" evidence="8">
    <location>
        <begin position="657"/>
        <end position="757"/>
    </location>
</feature>
<evidence type="ECO:0000313" key="11">
    <source>
        <dbReference type="Proteomes" id="UP001151516"/>
    </source>
</evidence>
<feature type="region of interest" description="Disordered" evidence="8">
    <location>
        <begin position="860"/>
        <end position="966"/>
    </location>
</feature>
<feature type="region of interest" description="Disordered" evidence="8">
    <location>
        <begin position="273"/>
        <end position="347"/>
    </location>
</feature>
<feature type="compositionally biased region" description="Polar residues" evidence="8">
    <location>
        <begin position="944"/>
        <end position="957"/>
    </location>
</feature>
<evidence type="ECO:0000256" key="3">
    <source>
        <dbReference type="ARBA" id="ARBA00022840"/>
    </source>
</evidence>
<feature type="binding site" evidence="6">
    <location>
        <begin position="420"/>
        <end position="427"/>
    </location>
    <ligand>
        <name>ATP</name>
        <dbReference type="ChEBI" id="CHEBI:30616"/>
    </ligand>
</feature>
<keyword evidence="2 6" id="KW-0547">Nucleotide-binding</keyword>
<evidence type="ECO:0000256" key="7">
    <source>
        <dbReference type="SAM" id="Coils"/>
    </source>
</evidence>
<keyword evidence="1" id="KW-0493">Microtubule</keyword>
<dbReference type="GO" id="GO:0007018">
    <property type="term" value="P:microtubule-based movement"/>
    <property type="evidence" value="ECO:0007669"/>
    <property type="project" value="InterPro"/>
</dbReference>
<dbReference type="PROSITE" id="PS00411">
    <property type="entry name" value="KINESIN_MOTOR_1"/>
    <property type="match status" value="1"/>
</dbReference>
<dbReference type="GO" id="GO:0003777">
    <property type="term" value="F:microtubule motor activity"/>
    <property type="evidence" value="ECO:0007669"/>
    <property type="project" value="InterPro"/>
</dbReference>
<organism evidence="10 11">
    <name type="scientific">Coemansia spiralis</name>
    <dbReference type="NCBI Taxonomy" id="417178"/>
    <lineage>
        <taxon>Eukaryota</taxon>
        <taxon>Fungi</taxon>
        <taxon>Fungi incertae sedis</taxon>
        <taxon>Zoopagomycota</taxon>
        <taxon>Kickxellomycotina</taxon>
        <taxon>Kickxellomycetes</taxon>
        <taxon>Kickxellales</taxon>
        <taxon>Kickxellaceae</taxon>
        <taxon>Coemansia</taxon>
    </lineage>
</organism>
<dbReference type="CDD" id="cd01367">
    <property type="entry name" value="KISc_KIF2_like"/>
    <property type="match status" value="1"/>
</dbReference>
<dbReference type="InterPro" id="IPR027417">
    <property type="entry name" value="P-loop_NTPase"/>
</dbReference>
<dbReference type="InterPro" id="IPR019821">
    <property type="entry name" value="Kinesin_motor_CS"/>
</dbReference>
<evidence type="ECO:0000259" key="9">
    <source>
        <dbReference type="PROSITE" id="PS50067"/>
    </source>
</evidence>
<dbReference type="PANTHER" id="PTHR47971">
    <property type="entry name" value="KINESIN-RELATED PROTEIN 6"/>
    <property type="match status" value="1"/>
</dbReference>
<evidence type="ECO:0000256" key="8">
    <source>
        <dbReference type="SAM" id="MobiDB-lite"/>
    </source>
</evidence>
<reference evidence="10" key="1">
    <citation type="submission" date="2022-07" db="EMBL/GenBank/DDBJ databases">
        <title>Phylogenomic reconstructions and comparative analyses of Kickxellomycotina fungi.</title>
        <authorList>
            <person name="Reynolds N.K."/>
            <person name="Stajich J.E."/>
            <person name="Barry K."/>
            <person name="Grigoriev I.V."/>
            <person name="Crous P."/>
            <person name="Smith M.E."/>
        </authorList>
    </citation>
    <scope>NUCLEOTIDE SEQUENCE</scope>
    <source>
        <strain evidence="10">CBS 109367</strain>
    </source>
</reference>
<feature type="compositionally biased region" description="Acidic residues" evidence="8">
    <location>
        <begin position="724"/>
        <end position="739"/>
    </location>
</feature>
<dbReference type="SMART" id="SM00129">
    <property type="entry name" value="KISc"/>
    <property type="match status" value="1"/>
</dbReference>
<feature type="compositionally biased region" description="Basic and acidic residues" evidence="8">
    <location>
        <begin position="318"/>
        <end position="332"/>
    </location>
</feature>
<feature type="coiled-coil region" evidence="7">
    <location>
        <begin position="1077"/>
        <end position="1104"/>
    </location>
</feature>
<dbReference type="GO" id="GO:0005874">
    <property type="term" value="C:microtubule"/>
    <property type="evidence" value="ECO:0007669"/>
    <property type="project" value="UniProtKB-KW"/>
</dbReference>
<protein>
    <recommendedName>
        <fullName evidence="9">Kinesin motor domain-containing protein</fullName>
    </recommendedName>
</protein>
<dbReference type="SUPFAM" id="SSF52540">
    <property type="entry name" value="P-loop containing nucleoside triphosphate hydrolases"/>
    <property type="match status" value="1"/>
</dbReference>
<evidence type="ECO:0000256" key="5">
    <source>
        <dbReference type="ARBA" id="ARBA00061030"/>
    </source>
</evidence>
<dbReference type="GO" id="GO:0005524">
    <property type="term" value="F:ATP binding"/>
    <property type="evidence" value="ECO:0007669"/>
    <property type="project" value="UniProtKB-UniRule"/>
</dbReference>
<name>A0A9W8GH78_9FUNG</name>
<feature type="region of interest" description="Disordered" evidence="8">
    <location>
        <begin position="69"/>
        <end position="159"/>
    </location>
</feature>
<dbReference type="FunFam" id="3.40.850.10:FF:000012">
    <property type="entry name" value="Kinesin-like protein"/>
    <property type="match status" value="1"/>
</dbReference>
<dbReference type="InterPro" id="IPR036961">
    <property type="entry name" value="Kinesin_motor_dom_sf"/>
</dbReference>
<evidence type="ECO:0000256" key="2">
    <source>
        <dbReference type="ARBA" id="ARBA00022741"/>
    </source>
</evidence>
<feature type="region of interest" description="Disordered" evidence="8">
    <location>
        <begin position="172"/>
        <end position="235"/>
    </location>
</feature>
<dbReference type="OrthoDB" id="3176171at2759"/>
<sequence>MSANELLEVLRHFQVEHQYPCLYGNGITSLEQLEQLDTSKLRALGISGRDDVGHLVGLITALREDRAAHEAEYNEPTRAPRKAAPAPNSDDSRGRYTLSGGFADSDEDTQFGVGREAAAPRVSGGAAGRRPSSIYRHSNGSGSGIPRASTGSSLSPPMPAMAEARTIGRHATQQLPPPGKTGLARRQSLAPPSAAAAGRSHTSDSVQGPAQAMSRSRTVAARQGPGGGRPRVSNVSEILERSQAVAQAQRNLEDSDDDLERVVRKTGQSGLVNAYGIPVRPTTAHSAKRSASDRRSLAPSGRPATRGGRGESSFGLAPREKTPPSNLHDKIRVCVRKRPLNSKEKERGDKDIVVATGARSLSVMEPKVKVDLTKYIEESRFVFDEVFSENATNTQVYERTAKPLVEYIFGGGNATCFAYGQTGSGKTYTMLDAHNGLYIQAADDLFAMAARPEHSHLNVHVSFYEIYLTNLYDLLANRAKLNAREDANQNVCIQGLREVLVQSSDDLLSVFEYGNNCRSTGSTGANSDSSRSHAILQISLRDSTSQRGSVIRGKLSFIDLAGNERGADRGDRADKQTMMEGAEINKSLLALKECIRALDLNKKHQPFRQSKLTQVLKDSFLGNSRACMVATISPNTSNSDNTLNTLRYADRVKAMKNSNGPASLSSAGESAAQADSDEYYASNVDPSYEDDSGDRAYDDSTADSGYDWRTNSGGYHPGAQDVLREEEEEEYADDMDDAFDPAVSNGHYQQPRVTQMRRPSLEERLELEIASVHVPSIMDEQPLFLDEAPPHAAAAALRSPKSYGSPAAKSFVASRLVAKSPTSSRLAKPPAGSRLNGLLMRGASRQVHDAEYEEPDDGFAAAAAEPPANTYRLTRSHSRRIAEQPAHMPLMPRSSSMDLMNASAMSPPPMESQTFSRTGNATRARASTQSSGTAIEHQRREPSPYTSAVSLPSGSNSPKEDDDEDPVQGVELLAAPPSGGLLVAEVDKLVKLHRAEIRATTETCKEETMLISAYSSFNYAHLAQQSRTRGLDGRGLASSWQNQSFGQAEKYHLDVNSGGVTRLCDGMVFESVDVAKIQEAKEYLERLDEVLARKQQLVVRLRDEIREIAKIF</sequence>
<evidence type="ECO:0000313" key="10">
    <source>
        <dbReference type="EMBL" id="KAJ2685092.1"/>
    </source>
</evidence>
<dbReference type="EMBL" id="JANBTX010000171">
    <property type="protein sequence ID" value="KAJ2685092.1"/>
    <property type="molecule type" value="Genomic_DNA"/>
</dbReference>
<dbReference type="GO" id="GO:0008017">
    <property type="term" value="F:microtubule binding"/>
    <property type="evidence" value="ECO:0007669"/>
    <property type="project" value="InterPro"/>
</dbReference>
<accession>A0A9W8GH78</accession>
<feature type="compositionally biased region" description="Polar residues" evidence="8">
    <location>
        <begin position="911"/>
        <end position="933"/>
    </location>
</feature>
<feature type="domain" description="Kinesin motor" evidence="9">
    <location>
        <begin position="330"/>
        <end position="655"/>
    </location>
</feature>
<keyword evidence="7" id="KW-0175">Coiled coil</keyword>